<dbReference type="AlphaFoldDB" id="A0A6A5K0G9"/>
<reference evidence="2" key="1">
    <citation type="submission" date="2020-01" db="EMBL/GenBank/DDBJ databases">
        <authorList>
            <consortium name="DOE Joint Genome Institute"/>
            <person name="Haridas S."/>
            <person name="Albert R."/>
            <person name="Binder M."/>
            <person name="Bloem J."/>
            <person name="Labutti K."/>
            <person name="Salamov A."/>
            <person name="Andreopoulos B."/>
            <person name="Baker S.E."/>
            <person name="Barry K."/>
            <person name="Bills G."/>
            <person name="Bluhm B.H."/>
            <person name="Cannon C."/>
            <person name="Castanera R."/>
            <person name="Culley D.E."/>
            <person name="Daum C."/>
            <person name="Ezra D."/>
            <person name="Gonzalez J.B."/>
            <person name="Henrissat B."/>
            <person name="Kuo A."/>
            <person name="Liang C."/>
            <person name="Lipzen A."/>
            <person name="Lutzoni F."/>
            <person name="Magnuson J."/>
            <person name="Mondo S."/>
            <person name="Nolan M."/>
            <person name="Ohm R."/>
            <person name="Pangilinan J."/>
            <person name="Park H.-J."/>
            <person name="Ramirez L."/>
            <person name="Alfaro M."/>
            <person name="Sun H."/>
            <person name="Tritt A."/>
            <person name="Yoshinaga Y."/>
            <person name="Zwiers L.-H."/>
            <person name="Turgeon B.G."/>
            <person name="Goodwin S.B."/>
            <person name="Spatafora J.W."/>
            <person name="Crous P.W."/>
            <person name="Grigoriev I.V."/>
        </authorList>
    </citation>
    <scope>NUCLEOTIDE SEQUENCE</scope>
    <source>
        <strain evidence="2">P77</strain>
    </source>
</reference>
<evidence type="ECO:0000313" key="3">
    <source>
        <dbReference type="Proteomes" id="UP000800040"/>
    </source>
</evidence>
<dbReference type="Proteomes" id="UP000800040">
    <property type="component" value="Unassembled WGS sequence"/>
</dbReference>
<sequence>MRRTHEAYAKRVPRLRTTSRYQRHRLGATRSVTYSHQSLDQWSRRDPTTVPVAGKSRKAMIAPSSMLSVLTSADPLCPILLRLKRGRRGDESPTLLPFVSGPREIRHALQLPVQDRRPSNRRRPNYRPPQVHLNAAILFLPAPPGDQTHSLCMKTHH</sequence>
<proteinExistence type="predicted"/>
<gene>
    <name evidence="2" type="ORF">BDW02DRAFT_145438</name>
</gene>
<protein>
    <submittedName>
        <fullName evidence="2">Uncharacterized protein</fullName>
    </submittedName>
</protein>
<organism evidence="2 3">
    <name type="scientific">Decorospora gaudefroyi</name>
    <dbReference type="NCBI Taxonomy" id="184978"/>
    <lineage>
        <taxon>Eukaryota</taxon>
        <taxon>Fungi</taxon>
        <taxon>Dikarya</taxon>
        <taxon>Ascomycota</taxon>
        <taxon>Pezizomycotina</taxon>
        <taxon>Dothideomycetes</taxon>
        <taxon>Pleosporomycetidae</taxon>
        <taxon>Pleosporales</taxon>
        <taxon>Pleosporineae</taxon>
        <taxon>Pleosporaceae</taxon>
        <taxon>Decorospora</taxon>
    </lineage>
</organism>
<feature type="region of interest" description="Disordered" evidence="1">
    <location>
        <begin position="35"/>
        <end position="54"/>
    </location>
</feature>
<dbReference type="EMBL" id="ML975438">
    <property type="protein sequence ID" value="KAF1829536.1"/>
    <property type="molecule type" value="Genomic_DNA"/>
</dbReference>
<evidence type="ECO:0000313" key="2">
    <source>
        <dbReference type="EMBL" id="KAF1829536.1"/>
    </source>
</evidence>
<accession>A0A6A5K0G9</accession>
<name>A0A6A5K0G9_9PLEO</name>
<evidence type="ECO:0000256" key="1">
    <source>
        <dbReference type="SAM" id="MobiDB-lite"/>
    </source>
</evidence>
<keyword evidence="3" id="KW-1185">Reference proteome</keyword>